<dbReference type="RefSeq" id="WP_106090954.1">
    <property type="nucleotide sequence ID" value="NZ_PVNL01000077.1"/>
</dbReference>
<dbReference type="AlphaFoldDB" id="A0A2S9YML1"/>
<dbReference type="OrthoDB" id="5500472at2"/>
<evidence type="ECO:0000313" key="2">
    <source>
        <dbReference type="Proteomes" id="UP000238823"/>
    </source>
</evidence>
<sequence>MYPGQETIAVDWKFRGYFTPALWSPQRQDQYCRAEWDIIRRHFGAARSGQFQQLDTLLESKLSLNNPLTNETATFLLGDAGTDAQHEAIMAWIDDAPPFGAAAELCDSLAVWGRLAAVEHIHLNYNHNTFRKPPGEYEVALEAMEHPAYFTTMLEPEWGPLARAPNGDGDAIAVYEDYDKRVHAAYEEVLAKVGDENTIVVFGETFGVRQLAERLLDHLGDSGYEKMMQPFFRRRFEASTGIDCSFFYQKRNFQALTVAARIEAWLDSEDAQRYELGARYFFGHRIPSTT</sequence>
<accession>A0A2S9YML1</accession>
<protein>
    <submittedName>
        <fullName evidence="1">Uncharacterized protein</fullName>
    </submittedName>
</protein>
<evidence type="ECO:0000313" key="1">
    <source>
        <dbReference type="EMBL" id="PRQ06324.1"/>
    </source>
</evidence>
<dbReference type="Proteomes" id="UP000238823">
    <property type="component" value="Unassembled WGS sequence"/>
</dbReference>
<comment type="caution">
    <text evidence="1">The sequence shown here is derived from an EMBL/GenBank/DDBJ whole genome shotgun (WGS) entry which is preliminary data.</text>
</comment>
<organism evidence="1 2">
    <name type="scientific">Enhygromyxa salina</name>
    <dbReference type="NCBI Taxonomy" id="215803"/>
    <lineage>
        <taxon>Bacteria</taxon>
        <taxon>Pseudomonadati</taxon>
        <taxon>Myxococcota</taxon>
        <taxon>Polyangia</taxon>
        <taxon>Nannocystales</taxon>
        <taxon>Nannocystaceae</taxon>
        <taxon>Enhygromyxa</taxon>
    </lineage>
</organism>
<proteinExistence type="predicted"/>
<reference evidence="1 2" key="1">
    <citation type="submission" date="2018-03" db="EMBL/GenBank/DDBJ databases">
        <title>Draft Genome Sequences of the Obligatory Marine Myxobacteria Enhygromyxa salina SWB007.</title>
        <authorList>
            <person name="Poehlein A."/>
            <person name="Moghaddam J.A."/>
            <person name="Harms H."/>
            <person name="Alanjari M."/>
            <person name="Koenig G.M."/>
            <person name="Daniel R."/>
            <person name="Schaeberle T.F."/>
        </authorList>
    </citation>
    <scope>NUCLEOTIDE SEQUENCE [LARGE SCALE GENOMIC DNA]</scope>
    <source>
        <strain evidence="1 2">SWB007</strain>
    </source>
</reference>
<dbReference type="EMBL" id="PVNL01000077">
    <property type="protein sequence ID" value="PRQ06324.1"/>
    <property type="molecule type" value="Genomic_DNA"/>
</dbReference>
<gene>
    <name evidence="1" type="ORF">ENSA7_40010</name>
</gene>
<name>A0A2S9YML1_9BACT</name>